<evidence type="ECO:0000313" key="1">
    <source>
        <dbReference type="EMBL" id="CAK9147423.1"/>
    </source>
</evidence>
<gene>
    <name evidence="1" type="ORF">ILEXP_LOCUS15321</name>
</gene>
<protein>
    <submittedName>
        <fullName evidence="1">Uncharacterized protein</fullName>
    </submittedName>
</protein>
<evidence type="ECO:0000313" key="2">
    <source>
        <dbReference type="Proteomes" id="UP001642360"/>
    </source>
</evidence>
<dbReference type="Proteomes" id="UP001642360">
    <property type="component" value="Unassembled WGS sequence"/>
</dbReference>
<sequence>MEKGKQVVLDLNSDIADDILHDYENDEYLDFHQKSKDELASNEVIANKDELTSIEDVAILNTSMSSPSSPIKLFEFGAAAVGVKEVLPTGEGTLPCSDCSKLCTFDSPDIGLTLITKFLSGLFFLDDILSDHA</sequence>
<reference evidence="1 2" key="1">
    <citation type="submission" date="2024-02" db="EMBL/GenBank/DDBJ databases">
        <authorList>
            <person name="Vignale AGUSTIN F."/>
            <person name="Sosa J E."/>
            <person name="Modenutti C."/>
        </authorList>
    </citation>
    <scope>NUCLEOTIDE SEQUENCE [LARGE SCALE GENOMIC DNA]</scope>
</reference>
<organism evidence="1 2">
    <name type="scientific">Ilex paraguariensis</name>
    <name type="common">yerba mate</name>
    <dbReference type="NCBI Taxonomy" id="185542"/>
    <lineage>
        <taxon>Eukaryota</taxon>
        <taxon>Viridiplantae</taxon>
        <taxon>Streptophyta</taxon>
        <taxon>Embryophyta</taxon>
        <taxon>Tracheophyta</taxon>
        <taxon>Spermatophyta</taxon>
        <taxon>Magnoliopsida</taxon>
        <taxon>eudicotyledons</taxon>
        <taxon>Gunneridae</taxon>
        <taxon>Pentapetalae</taxon>
        <taxon>asterids</taxon>
        <taxon>campanulids</taxon>
        <taxon>Aquifoliales</taxon>
        <taxon>Aquifoliaceae</taxon>
        <taxon>Ilex</taxon>
    </lineage>
</organism>
<comment type="caution">
    <text evidence="1">The sequence shown here is derived from an EMBL/GenBank/DDBJ whole genome shotgun (WGS) entry which is preliminary data.</text>
</comment>
<proteinExistence type="predicted"/>
<dbReference type="EMBL" id="CAUOFW020001680">
    <property type="protein sequence ID" value="CAK9147423.1"/>
    <property type="molecule type" value="Genomic_DNA"/>
</dbReference>
<name>A0ABC8RR15_9AQUA</name>
<keyword evidence="2" id="KW-1185">Reference proteome</keyword>
<accession>A0ABC8RR15</accession>
<dbReference type="AlphaFoldDB" id="A0ABC8RR15"/>